<dbReference type="InterPro" id="IPR006070">
    <property type="entry name" value="Sua5-like_dom"/>
</dbReference>
<keyword evidence="9" id="KW-0067">ATP-binding</keyword>
<gene>
    <name evidence="13" type="ORF">NEA10_04860</name>
</gene>
<comment type="catalytic activity">
    <reaction evidence="11">
        <text>L-threonine + hydrogencarbonate + ATP = L-threonylcarbamoyladenylate + diphosphate + H2O</text>
        <dbReference type="Rhea" id="RHEA:36407"/>
        <dbReference type="ChEBI" id="CHEBI:15377"/>
        <dbReference type="ChEBI" id="CHEBI:17544"/>
        <dbReference type="ChEBI" id="CHEBI:30616"/>
        <dbReference type="ChEBI" id="CHEBI:33019"/>
        <dbReference type="ChEBI" id="CHEBI:57926"/>
        <dbReference type="ChEBI" id="CHEBI:73682"/>
        <dbReference type="EC" id="2.7.7.87"/>
    </reaction>
</comment>
<name>A0ABY5AS48_9CYAN</name>
<sequence length="192" mass="20395">MLSPYNELINAAKSGSVVSFPTDTVPALAVDPQKTEAIYHLKQRSLDKPLILMGASPDDLWDYVEGTADEQAIWQEMANQHWPGALTLVLPASAKVPPGMNPSGSGTLGIRVPDCAIAQKLLSITGPLATTSANRSGEPPLREAAAIAAAFPTVCVLEPEVYQNRPGSGLPSTVVQWTGDNWQILRQGAVEL</sequence>
<dbReference type="RefSeq" id="WP_252664136.1">
    <property type="nucleotide sequence ID" value="NZ_CP098611.1"/>
</dbReference>
<dbReference type="InterPro" id="IPR017945">
    <property type="entry name" value="DHBP_synth_RibB-like_a/b_dom"/>
</dbReference>
<keyword evidence="5" id="KW-0808">Transferase</keyword>
<feature type="domain" description="YrdC-like" evidence="12">
    <location>
        <begin position="2"/>
        <end position="190"/>
    </location>
</feature>
<comment type="subcellular location">
    <subcellularLocation>
        <location evidence="1">Cytoplasm</location>
    </subcellularLocation>
</comment>
<evidence type="ECO:0000256" key="10">
    <source>
        <dbReference type="ARBA" id="ARBA00029774"/>
    </source>
</evidence>
<evidence type="ECO:0000256" key="7">
    <source>
        <dbReference type="ARBA" id="ARBA00022695"/>
    </source>
</evidence>
<protein>
    <recommendedName>
        <fullName evidence="10">L-threonylcarbamoyladenylate synthase</fullName>
        <ecNumber evidence="3">2.7.7.87</ecNumber>
    </recommendedName>
    <alternativeName>
        <fullName evidence="10">L-threonylcarbamoyladenylate synthase</fullName>
    </alternativeName>
</protein>
<evidence type="ECO:0000256" key="2">
    <source>
        <dbReference type="ARBA" id="ARBA00007663"/>
    </source>
</evidence>
<organism evidence="13 14">
    <name type="scientific">Phormidium yuhuli AB48</name>
    <dbReference type="NCBI Taxonomy" id="2940671"/>
    <lineage>
        <taxon>Bacteria</taxon>
        <taxon>Bacillati</taxon>
        <taxon>Cyanobacteriota</taxon>
        <taxon>Cyanophyceae</taxon>
        <taxon>Oscillatoriophycideae</taxon>
        <taxon>Oscillatoriales</taxon>
        <taxon>Oscillatoriaceae</taxon>
        <taxon>Phormidium</taxon>
        <taxon>Phormidium yuhuli</taxon>
    </lineage>
</organism>
<evidence type="ECO:0000256" key="9">
    <source>
        <dbReference type="ARBA" id="ARBA00022840"/>
    </source>
</evidence>
<evidence type="ECO:0000256" key="1">
    <source>
        <dbReference type="ARBA" id="ARBA00004496"/>
    </source>
</evidence>
<dbReference type="Proteomes" id="UP001056708">
    <property type="component" value="Chromosome"/>
</dbReference>
<proteinExistence type="inferred from homology"/>
<comment type="similarity">
    <text evidence="2">Belongs to the SUA5 family.</text>
</comment>
<dbReference type="Gene3D" id="3.90.870.10">
    <property type="entry name" value="DHBP synthase"/>
    <property type="match status" value="1"/>
</dbReference>
<dbReference type="PANTHER" id="PTHR17490">
    <property type="entry name" value="SUA5"/>
    <property type="match status" value="1"/>
</dbReference>
<dbReference type="Pfam" id="PF01300">
    <property type="entry name" value="Sua5_yciO_yrdC"/>
    <property type="match status" value="1"/>
</dbReference>
<keyword evidence="7" id="KW-0548">Nucleotidyltransferase</keyword>
<dbReference type="InterPro" id="IPR050156">
    <property type="entry name" value="TC-AMP_synthase_SUA5"/>
</dbReference>
<evidence type="ECO:0000256" key="4">
    <source>
        <dbReference type="ARBA" id="ARBA00022490"/>
    </source>
</evidence>
<evidence type="ECO:0000256" key="8">
    <source>
        <dbReference type="ARBA" id="ARBA00022741"/>
    </source>
</evidence>
<evidence type="ECO:0000256" key="6">
    <source>
        <dbReference type="ARBA" id="ARBA00022694"/>
    </source>
</evidence>
<reference evidence="13" key="1">
    <citation type="submission" date="2022-06" db="EMBL/GenBank/DDBJ databases">
        <title>Genome sequence of Phormidium yuhuli AB48 isolated from an industrial photobioreactor environment.</title>
        <authorList>
            <person name="Qiu Y."/>
            <person name="Noonan A.J.C."/>
            <person name="Dofher K."/>
            <person name="Koch M."/>
            <person name="Kieft B."/>
            <person name="Lin X."/>
            <person name="Ziels R.M."/>
            <person name="Hallam S.J."/>
        </authorList>
    </citation>
    <scope>NUCLEOTIDE SEQUENCE</scope>
    <source>
        <strain evidence="13">AB48</strain>
    </source>
</reference>
<accession>A0ABY5AS48</accession>
<keyword evidence="6" id="KW-0819">tRNA processing</keyword>
<dbReference type="EMBL" id="CP098611">
    <property type="protein sequence ID" value="USR92057.1"/>
    <property type="molecule type" value="Genomic_DNA"/>
</dbReference>
<evidence type="ECO:0000256" key="5">
    <source>
        <dbReference type="ARBA" id="ARBA00022679"/>
    </source>
</evidence>
<keyword evidence="14" id="KW-1185">Reference proteome</keyword>
<keyword evidence="8" id="KW-0547">Nucleotide-binding</keyword>
<evidence type="ECO:0000256" key="3">
    <source>
        <dbReference type="ARBA" id="ARBA00012584"/>
    </source>
</evidence>
<evidence type="ECO:0000313" key="14">
    <source>
        <dbReference type="Proteomes" id="UP001056708"/>
    </source>
</evidence>
<dbReference type="EC" id="2.7.7.87" evidence="3"/>
<dbReference type="PANTHER" id="PTHR17490:SF16">
    <property type="entry name" value="THREONYLCARBAMOYL-AMP SYNTHASE"/>
    <property type="match status" value="1"/>
</dbReference>
<evidence type="ECO:0000259" key="12">
    <source>
        <dbReference type="PROSITE" id="PS51163"/>
    </source>
</evidence>
<dbReference type="PROSITE" id="PS51163">
    <property type="entry name" value="YRDC"/>
    <property type="match status" value="1"/>
</dbReference>
<dbReference type="SUPFAM" id="SSF55821">
    <property type="entry name" value="YrdC/RibB"/>
    <property type="match status" value="1"/>
</dbReference>
<keyword evidence="4" id="KW-0963">Cytoplasm</keyword>
<evidence type="ECO:0000313" key="13">
    <source>
        <dbReference type="EMBL" id="USR92057.1"/>
    </source>
</evidence>
<evidence type="ECO:0000256" key="11">
    <source>
        <dbReference type="ARBA" id="ARBA00048366"/>
    </source>
</evidence>